<dbReference type="RefSeq" id="WP_070066991.1">
    <property type="nucleotide sequence ID" value="NZ_MJUW02000073.1"/>
</dbReference>
<comment type="caution">
    <text evidence="2">The sequence shown here is derived from an EMBL/GenBank/DDBJ whole genome shotgun (WGS) entry which is preliminary data.</text>
</comment>
<reference evidence="2 3" key="1">
    <citation type="journal article" date="2016" name="Genome Announc.">
        <title>Draft Genome Sequence of the Anaerobic Ammonium-Oxidizing Bacterium 'Candidatus Brocadia sp. 40'.</title>
        <authorList>
            <person name="Ali M."/>
            <person name="Haroon M.F."/>
            <person name="Narita Y."/>
            <person name="Zhang L."/>
            <person name="Rangel Shaw D."/>
            <person name="Okabe S."/>
            <person name="Saikaly P.E."/>
        </authorList>
    </citation>
    <scope>NUCLEOTIDE SEQUENCE [LARGE SCALE GENOMIC DNA]</scope>
    <source>
        <strain evidence="2 3">40</strain>
    </source>
</reference>
<dbReference type="Pfam" id="PF03091">
    <property type="entry name" value="CutA1"/>
    <property type="match status" value="1"/>
</dbReference>
<protein>
    <submittedName>
        <fullName evidence="2">Cytochrome C biogenesis protein CcdA</fullName>
    </submittedName>
</protein>
<dbReference type="Gene3D" id="3.30.70.120">
    <property type="match status" value="1"/>
</dbReference>
<dbReference type="EMBL" id="MJUW02000073">
    <property type="protein sequence ID" value="OQD45819.1"/>
    <property type="molecule type" value="Genomic_DNA"/>
</dbReference>
<sequence>MIPQKTSKAIVIFITAASSNEAKKIGHILIEENLIACCNIVQSVESIFRWQGKLHSEQEVLMLCKTREELFGTIEKRVRQLHSYEVPEIIAMPITQGSEDYLNWIVKETKPDQERRDK</sequence>
<dbReference type="InterPro" id="IPR004323">
    <property type="entry name" value="Ion_tolerance_CutA"/>
</dbReference>
<organism evidence="2 3">
    <name type="scientific">Candidatus Brocadia sapporoensis</name>
    <dbReference type="NCBI Taxonomy" id="392547"/>
    <lineage>
        <taxon>Bacteria</taxon>
        <taxon>Pseudomonadati</taxon>
        <taxon>Planctomycetota</taxon>
        <taxon>Candidatus Brocadiia</taxon>
        <taxon>Candidatus Brocadiales</taxon>
        <taxon>Candidatus Brocadiaceae</taxon>
        <taxon>Candidatus Brocadia</taxon>
    </lineage>
</organism>
<keyword evidence="3" id="KW-1185">Reference proteome</keyword>
<dbReference type="GO" id="GO:0010038">
    <property type="term" value="P:response to metal ion"/>
    <property type="evidence" value="ECO:0007669"/>
    <property type="project" value="InterPro"/>
</dbReference>
<gene>
    <name evidence="2" type="ORF">BIY37_06365</name>
</gene>
<evidence type="ECO:0000313" key="3">
    <source>
        <dbReference type="Proteomes" id="UP000242219"/>
    </source>
</evidence>
<name>A0A1V6M091_9BACT</name>
<proteinExistence type="inferred from homology"/>
<evidence type="ECO:0000256" key="1">
    <source>
        <dbReference type="ARBA" id="ARBA00010169"/>
    </source>
</evidence>
<dbReference type="PANTHER" id="PTHR23419">
    <property type="entry name" value="DIVALENT CATION TOLERANCE CUTA-RELATED"/>
    <property type="match status" value="1"/>
</dbReference>
<comment type="similarity">
    <text evidence="1">Belongs to the CutA family.</text>
</comment>
<dbReference type="InterPro" id="IPR011322">
    <property type="entry name" value="N-reg_PII-like_a/b"/>
</dbReference>
<accession>A0A1V6M091</accession>
<dbReference type="Proteomes" id="UP000242219">
    <property type="component" value="Unassembled WGS sequence"/>
</dbReference>
<dbReference type="AlphaFoldDB" id="A0A1V6M091"/>
<evidence type="ECO:0000313" key="2">
    <source>
        <dbReference type="EMBL" id="OQD45819.1"/>
    </source>
</evidence>
<dbReference type="InterPro" id="IPR015867">
    <property type="entry name" value="N-reg_PII/ATP_PRibTrfase_C"/>
</dbReference>
<dbReference type="PANTHER" id="PTHR23419:SF8">
    <property type="entry name" value="FI09726P"/>
    <property type="match status" value="1"/>
</dbReference>
<dbReference type="GO" id="GO:0005507">
    <property type="term" value="F:copper ion binding"/>
    <property type="evidence" value="ECO:0007669"/>
    <property type="project" value="TreeGrafter"/>
</dbReference>
<dbReference type="SUPFAM" id="SSF54913">
    <property type="entry name" value="GlnB-like"/>
    <property type="match status" value="1"/>
</dbReference>